<comment type="cofactor">
    <cofactor evidence="8">
        <name>heme</name>
        <dbReference type="ChEBI" id="CHEBI:30413"/>
    </cofactor>
    <text evidence="8">Binds 2 heme groups.</text>
</comment>
<feature type="binding site" description="covalent" evidence="8">
    <location>
        <position position="80"/>
    </location>
    <ligand>
        <name>heme c</name>
        <dbReference type="ChEBI" id="CHEBI:61717"/>
        <label>1</label>
    </ligand>
</feature>
<dbReference type="GO" id="GO:0020037">
    <property type="term" value="F:heme binding"/>
    <property type="evidence" value="ECO:0007669"/>
    <property type="project" value="InterPro"/>
</dbReference>
<keyword evidence="12" id="KW-1185">Reference proteome</keyword>
<evidence type="ECO:0000256" key="3">
    <source>
        <dbReference type="ARBA" id="ARBA00022723"/>
    </source>
</evidence>
<feature type="binding site" description="axial binding residue" evidence="9">
    <location>
        <position position="81"/>
    </location>
    <ligand>
        <name>heme c</name>
        <dbReference type="ChEBI" id="CHEBI:61717"/>
        <label>1</label>
    </ligand>
    <ligandPart>
        <name>Fe</name>
        <dbReference type="ChEBI" id="CHEBI:18248"/>
    </ligandPart>
</feature>
<evidence type="ECO:0000256" key="2">
    <source>
        <dbReference type="ARBA" id="ARBA00022617"/>
    </source>
</evidence>
<name>A0A9X1HA07_9FLAO</name>
<proteinExistence type="predicted"/>
<dbReference type="InterPro" id="IPR004852">
    <property type="entry name" value="Di-haem_cyt_c_peroxidsae"/>
</dbReference>
<evidence type="ECO:0000256" key="6">
    <source>
        <dbReference type="ARBA" id="ARBA00023002"/>
    </source>
</evidence>
<dbReference type="SUPFAM" id="SSF46626">
    <property type="entry name" value="Cytochrome c"/>
    <property type="match status" value="2"/>
</dbReference>
<dbReference type="AlphaFoldDB" id="A0A9X1HA07"/>
<dbReference type="EMBL" id="JAINUY010000003">
    <property type="protein sequence ID" value="MBZ4035463.1"/>
    <property type="molecule type" value="Genomic_DNA"/>
</dbReference>
<dbReference type="Gene3D" id="1.10.760.10">
    <property type="entry name" value="Cytochrome c-like domain"/>
    <property type="match status" value="2"/>
</dbReference>
<sequence>MKKIIVLMAIVSLLTSCNNEDSDMMAIDNPEIALEIPADFPEVNSFVSSNKPTKYGVELGEKLFSDKRFSADNTISCASCHIKANAFADHHPQAIGIEGRIGLRNAPSLQNLMFLKFYNWDGSKLQLETQPLVPIITHEEMDSSILEVIARIENDSDYKSLFKKTFGDENITPERIYKSIAQFEYTLISANSKYDKVKRKEGETFTESELAGYQTFQQKCASCHATELFTDQSFRNIGFPINTNSNEAGRGRVTGIPSDFMSFRVPTLRNIEYTAPYGSFGQFATLESVLDYFDKGVLDSDNLDPIFKNNDKRIPLTEQEKTNLIAFMKTLSDKQFVGK</sequence>
<evidence type="ECO:0000256" key="7">
    <source>
        <dbReference type="ARBA" id="ARBA00023004"/>
    </source>
</evidence>
<dbReference type="PROSITE" id="PS51257">
    <property type="entry name" value="PROKAR_LIPOPROTEIN"/>
    <property type="match status" value="1"/>
</dbReference>
<evidence type="ECO:0000256" key="1">
    <source>
        <dbReference type="ARBA" id="ARBA00004418"/>
    </source>
</evidence>
<reference evidence="11 12" key="1">
    <citation type="journal article" date="2023" name="Antonie Van Leeuwenhoek">
        <title>Flavobacterium potami sp. nov., a multi-metal resistance genes harbouring bacterium isolated from shallow river silt.</title>
        <authorList>
            <person name="Li S."/>
            <person name="Mao S."/>
            <person name="Mu W."/>
            <person name="Guo B."/>
            <person name="Li C."/>
            <person name="Zhu Q."/>
            <person name="Hou X."/>
            <person name="Zhao Y."/>
            <person name="Wei S."/>
            <person name="Liu H."/>
            <person name="Liu A."/>
        </authorList>
    </citation>
    <scope>NUCLEOTIDE SEQUENCE [LARGE SCALE GENOMIC DNA]</scope>
    <source>
        <strain evidence="11 12">17A</strain>
    </source>
</reference>
<dbReference type="InterPro" id="IPR026259">
    <property type="entry name" value="MauG/Cytc_peroxidase"/>
</dbReference>
<dbReference type="GO" id="GO:0046872">
    <property type="term" value="F:metal ion binding"/>
    <property type="evidence" value="ECO:0007669"/>
    <property type="project" value="UniProtKB-KW"/>
</dbReference>
<evidence type="ECO:0000256" key="5">
    <source>
        <dbReference type="ARBA" id="ARBA00022764"/>
    </source>
</evidence>
<feature type="domain" description="Cytochrome c" evidence="10">
    <location>
        <begin position="55"/>
        <end position="156"/>
    </location>
</feature>
<dbReference type="Proteomes" id="UP001139366">
    <property type="component" value="Unassembled WGS sequence"/>
</dbReference>
<evidence type="ECO:0000313" key="12">
    <source>
        <dbReference type="Proteomes" id="UP001139366"/>
    </source>
</evidence>
<evidence type="ECO:0000256" key="8">
    <source>
        <dbReference type="PIRSR" id="PIRSR000294-1"/>
    </source>
</evidence>
<dbReference type="InterPro" id="IPR051395">
    <property type="entry name" value="Cytochrome_c_Peroxidase/MauG"/>
</dbReference>
<feature type="binding site" description="covalent" evidence="8">
    <location>
        <position position="223"/>
    </location>
    <ligand>
        <name>heme c</name>
        <dbReference type="ChEBI" id="CHEBI:61717"/>
        <label>2</label>
    </ligand>
</feature>
<dbReference type="PIRSF" id="PIRSF000294">
    <property type="entry name" value="Cytochrome-c_peroxidase"/>
    <property type="match status" value="1"/>
</dbReference>
<dbReference type="InterPro" id="IPR009056">
    <property type="entry name" value="Cyt_c-like_dom"/>
</dbReference>
<gene>
    <name evidence="11" type="ORF">K6T82_11845</name>
</gene>
<comment type="subcellular location">
    <subcellularLocation>
        <location evidence="1">Periplasm</location>
    </subcellularLocation>
</comment>
<evidence type="ECO:0000256" key="4">
    <source>
        <dbReference type="ARBA" id="ARBA00022729"/>
    </source>
</evidence>
<dbReference type="GO" id="GO:0009055">
    <property type="term" value="F:electron transfer activity"/>
    <property type="evidence" value="ECO:0007669"/>
    <property type="project" value="InterPro"/>
</dbReference>
<keyword evidence="3 9" id="KW-0479">Metal-binding</keyword>
<feature type="binding site" description="covalent" evidence="8">
    <location>
        <position position="77"/>
    </location>
    <ligand>
        <name>heme c</name>
        <dbReference type="ChEBI" id="CHEBI:61717"/>
        <label>1</label>
    </ligand>
</feature>
<dbReference type="GO" id="GO:0004130">
    <property type="term" value="F:cytochrome-c peroxidase activity"/>
    <property type="evidence" value="ECO:0007669"/>
    <property type="project" value="TreeGrafter"/>
</dbReference>
<feature type="binding site" description="axial binding residue" evidence="9">
    <location>
        <position position="224"/>
    </location>
    <ligand>
        <name>heme c</name>
        <dbReference type="ChEBI" id="CHEBI:61717"/>
        <label>2</label>
    </ligand>
    <ligandPart>
        <name>Fe</name>
        <dbReference type="ChEBI" id="CHEBI:18248"/>
    </ligandPart>
</feature>
<dbReference type="RefSeq" id="WP_223706089.1">
    <property type="nucleotide sequence ID" value="NZ_JAINUY010000003.1"/>
</dbReference>
<dbReference type="PANTHER" id="PTHR30600">
    <property type="entry name" value="CYTOCHROME C PEROXIDASE-RELATED"/>
    <property type="match status" value="1"/>
</dbReference>
<organism evidence="11 12">
    <name type="scientific">Flavobacterium potami</name>
    <dbReference type="NCBI Taxonomy" id="2872310"/>
    <lineage>
        <taxon>Bacteria</taxon>
        <taxon>Pseudomonadati</taxon>
        <taxon>Bacteroidota</taxon>
        <taxon>Flavobacteriia</taxon>
        <taxon>Flavobacteriales</taxon>
        <taxon>Flavobacteriaceae</taxon>
        <taxon>Flavobacterium</taxon>
    </lineage>
</organism>
<comment type="PTM">
    <text evidence="8">Binds 2 heme groups per subunit.</text>
</comment>
<dbReference type="PANTHER" id="PTHR30600:SF10">
    <property type="entry name" value="BLL6722 PROTEIN"/>
    <property type="match status" value="1"/>
</dbReference>
<dbReference type="InterPro" id="IPR036909">
    <property type="entry name" value="Cyt_c-like_dom_sf"/>
</dbReference>
<evidence type="ECO:0000259" key="10">
    <source>
        <dbReference type="PROSITE" id="PS51007"/>
    </source>
</evidence>
<feature type="binding site" description="covalent" evidence="8">
    <location>
        <position position="220"/>
    </location>
    <ligand>
        <name>heme c</name>
        <dbReference type="ChEBI" id="CHEBI:61717"/>
        <label>2</label>
    </ligand>
</feature>
<evidence type="ECO:0000256" key="9">
    <source>
        <dbReference type="PIRSR" id="PIRSR000294-2"/>
    </source>
</evidence>
<dbReference type="Pfam" id="PF03150">
    <property type="entry name" value="CCP_MauG"/>
    <property type="match status" value="1"/>
</dbReference>
<dbReference type="PROSITE" id="PS51007">
    <property type="entry name" value="CYTC"/>
    <property type="match status" value="2"/>
</dbReference>
<feature type="domain" description="Cytochrome c" evidence="10">
    <location>
        <begin position="207"/>
        <end position="332"/>
    </location>
</feature>
<keyword evidence="4" id="KW-0732">Signal</keyword>
<keyword evidence="5" id="KW-0574">Periplasm</keyword>
<accession>A0A9X1HA07</accession>
<keyword evidence="7 9" id="KW-0408">Iron</keyword>
<evidence type="ECO:0000313" key="11">
    <source>
        <dbReference type="EMBL" id="MBZ4035463.1"/>
    </source>
</evidence>
<protein>
    <submittedName>
        <fullName evidence="11">C-type cytochrome</fullName>
    </submittedName>
</protein>
<keyword evidence="6" id="KW-0560">Oxidoreductase</keyword>
<dbReference type="GO" id="GO:0042597">
    <property type="term" value="C:periplasmic space"/>
    <property type="evidence" value="ECO:0007669"/>
    <property type="project" value="UniProtKB-SubCell"/>
</dbReference>
<keyword evidence="2 8" id="KW-0349">Heme</keyword>
<comment type="caution">
    <text evidence="11">The sequence shown here is derived from an EMBL/GenBank/DDBJ whole genome shotgun (WGS) entry which is preliminary data.</text>
</comment>